<feature type="compositionally biased region" description="Basic and acidic residues" evidence="3">
    <location>
        <begin position="63"/>
        <end position="78"/>
    </location>
</feature>
<keyword evidence="1 2" id="KW-0963">Cytoplasm</keyword>
<dbReference type="Gene3D" id="1.10.287.540">
    <property type="entry name" value="Helix hairpin bin"/>
    <property type="match status" value="1"/>
</dbReference>
<dbReference type="Proteomes" id="UP000199008">
    <property type="component" value="Unassembled WGS sequence"/>
</dbReference>
<evidence type="ECO:0000256" key="1">
    <source>
        <dbReference type="ARBA" id="ARBA00022490"/>
    </source>
</evidence>
<comment type="subcellular location">
    <subcellularLocation>
        <location evidence="2">Cytoplasm</location>
    </subcellularLocation>
</comment>
<dbReference type="InterPro" id="IPR009242">
    <property type="entry name" value="DUF896"/>
</dbReference>
<sequence>MLEKKKLDRINELAKKKKEGTLTKTEAAEQQELRQEYLKTFRKSFKAQVEQTKVIDPEGSDVTPEKLKSIQREKNIRK</sequence>
<dbReference type="OrthoDB" id="390105at2"/>
<dbReference type="HAMAP" id="MF_01103">
    <property type="entry name" value="UPF0291"/>
    <property type="match status" value="1"/>
</dbReference>
<dbReference type="RefSeq" id="WP_092983812.1">
    <property type="nucleotide sequence ID" value="NZ_FNFY01000001.1"/>
</dbReference>
<dbReference type="EMBL" id="FNFY01000001">
    <property type="protein sequence ID" value="SDK25611.1"/>
    <property type="molecule type" value="Genomic_DNA"/>
</dbReference>
<dbReference type="PANTHER" id="PTHR37300:SF1">
    <property type="entry name" value="UPF0291 PROTEIN YNZC"/>
    <property type="match status" value="1"/>
</dbReference>
<dbReference type="GO" id="GO:0005737">
    <property type="term" value="C:cytoplasm"/>
    <property type="evidence" value="ECO:0007669"/>
    <property type="project" value="UniProtKB-SubCell"/>
</dbReference>
<gene>
    <name evidence="4" type="ORF">SAMN05216216_101228</name>
</gene>
<dbReference type="Pfam" id="PF05979">
    <property type="entry name" value="DUF896"/>
    <property type="match status" value="1"/>
</dbReference>
<keyword evidence="5" id="KW-1185">Reference proteome</keyword>
<accession>A0A1G9AEB4</accession>
<reference evidence="5" key="1">
    <citation type="submission" date="2016-10" db="EMBL/GenBank/DDBJ databases">
        <authorList>
            <person name="Varghese N."/>
            <person name="Submissions S."/>
        </authorList>
    </citation>
    <scope>NUCLEOTIDE SEQUENCE [LARGE SCALE GENOMIC DNA]</scope>
    <source>
        <strain evidence="5">CGMCC 1.8895</strain>
    </source>
</reference>
<evidence type="ECO:0000256" key="2">
    <source>
        <dbReference type="HAMAP-Rule" id="MF_01103"/>
    </source>
</evidence>
<comment type="similarity">
    <text evidence="2">Belongs to the UPF0291 family.</text>
</comment>
<evidence type="ECO:0000313" key="5">
    <source>
        <dbReference type="Proteomes" id="UP000199008"/>
    </source>
</evidence>
<dbReference type="PANTHER" id="PTHR37300">
    <property type="entry name" value="UPF0291 PROTEIN CBO2609/CLC_2481"/>
    <property type="match status" value="1"/>
</dbReference>
<dbReference type="STRING" id="576118.SAMN05216216_101228"/>
<evidence type="ECO:0000313" key="4">
    <source>
        <dbReference type="EMBL" id="SDK25611.1"/>
    </source>
</evidence>
<dbReference type="AlphaFoldDB" id="A0A1G9AEB4"/>
<protein>
    <recommendedName>
        <fullName evidence="2">UPF0291 protein SAMN05216216_101228</fullName>
    </recommendedName>
</protein>
<feature type="region of interest" description="Disordered" evidence="3">
    <location>
        <begin position="56"/>
        <end position="78"/>
    </location>
</feature>
<proteinExistence type="inferred from homology"/>
<dbReference type="SUPFAM" id="SSF158221">
    <property type="entry name" value="YnzC-like"/>
    <property type="match status" value="1"/>
</dbReference>
<evidence type="ECO:0000256" key="3">
    <source>
        <dbReference type="SAM" id="MobiDB-lite"/>
    </source>
</evidence>
<organism evidence="4 5">
    <name type="scientific">Lacicoccus qingdaonensis</name>
    <dbReference type="NCBI Taxonomy" id="576118"/>
    <lineage>
        <taxon>Bacteria</taxon>
        <taxon>Bacillati</taxon>
        <taxon>Bacillota</taxon>
        <taxon>Bacilli</taxon>
        <taxon>Bacillales</taxon>
        <taxon>Salinicoccaceae</taxon>
        <taxon>Lacicoccus</taxon>
    </lineage>
</organism>
<name>A0A1G9AEB4_9BACL</name>